<dbReference type="InterPro" id="IPR026046">
    <property type="entry name" value="UBIAD1"/>
</dbReference>
<reference evidence="10" key="1">
    <citation type="submission" date="2021-01" db="EMBL/GenBank/DDBJ databases">
        <title>Marivirga sp. nov., isolated from intertidal surface sediments.</title>
        <authorList>
            <person name="Zhang M."/>
        </authorList>
    </citation>
    <scope>NUCLEOTIDE SEQUENCE</scope>
    <source>
        <strain evidence="10">SM1354</strain>
    </source>
</reference>
<keyword evidence="6 8" id="KW-1133">Transmembrane helix</keyword>
<dbReference type="AlphaFoldDB" id="A0A937AD04"/>
<evidence type="ECO:0000313" key="10">
    <source>
        <dbReference type="EMBL" id="MBL0764416.1"/>
    </source>
</evidence>
<comment type="caution">
    <text evidence="10">The sequence shown here is derived from an EMBL/GenBank/DDBJ whole genome shotgun (WGS) entry which is preliminary data.</text>
</comment>
<dbReference type="Gene3D" id="1.10.357.140">
    <property type="entry name" value="UbiA prenyltransferase"/>
    <property type="match status" value="1"/>
</dbReference>
<dbReference type="Gene3D" id="1.20.120.1780">
    <property type="entry name" value="UbiA prenyltransferase"/>
    <property type="match status" value="1"/>
</dbReference>
<dbReference type="Pfam" id="PF01040">
    <property type="entry name" value="UbiA"/>
    <property type="match status" value="1"/>
</dbReference>
<accession>A0A937AD04</accession>
<evidence type="ECO:0000256" key="9">
    <source>
        <dbReference type="NCBIfam" id="TIGR00751"/>
    </source>
</evidence>
<gene>
    <name evidence="8" type="primary">menA</name>
    <name evidence="10" type="ORF">JKP34_04070</name>
</gene>
<evidence type="ECO:0000313" key="11">
    <source>
        <dbReference type="Proteomes" id="UP000642920"/>
    </source>
</evidence>
<evidence type="ECO:0000256" key="6">
    <source>
        <dbReference type="ARBA" id="ARBA00022989"/>
    </source>
</evidence>
<keyword evidence="4 8" id="KW-0808">Transferase</keyword>
<keyword evidence="2 8" id="KW-0474">Menaquinone biosynthesis</keyword>
<dbReference type="PANTHER" id="PTHR13929:SF0">
    <property type="entry name" value="UBIA PRENYLTRANSFERASE DOMAIN-CONTAINING PROTEIN 1"/>
    <property type="match status" value="1"/>
</dbReference>
<feature type="transmembrane region" description="Helical" evidence="8">
    <location>
        <begin position="91"/>
        <end position="110"/>
    </location>
</feature>
<evidence type="ECO:0000256" key="3">
    <source>
        <dbReference type="ARBA" id="ARBA00022475"/>
    </source>
</evidence>
<keyword evidence="3 8" id="KW-1003">Cell membrane</keyword>
<dbReference type="EMBL" id="JAERQG010000001">
    <property type="protein sequence ID" value="MBL0764416.1"/>
    <property type="molecule type" value="Genomic_DNA"/>
</dbReference>
<dbReference type="PANTHER" id="PTHR13929">
    <property type="entry name" value="1,4-DIHYDROXY-2-NAPHTHOATE OCTAPRENYLTRANSFERASE"/>
    <property type="match status" value="1"/>
</dbReference>
<dbReference type="NCBIfam" id="TIGR00751">
    <property type="entry name" value="menA"/>
    <property type="match status" value="1"/>
</dbReference>
<dbReference type="CDD" id="cd13962">
    <property type="entry name" value="PT_UbiA_UBIAD1"/>
    <property type="match status" value="1"/>
</dbReference>
<dbReference type="GO" id="GO:0009234">
    <property type="term" value="P:menaquinone biosynthetic process"/>
    <property type="evidence" value="ECO:0007669"/>
    <property type="project" value="UniProtKB-UniRule"/>
</dbReference>
<name>A0A937AD04_9BACT</name>
<dbReference type="NCBIfam" id="NF004750">
    <property type="entry name" value="PRK06080.1-2"/>
    <property type="match status" value="1"/>
</dbReference>
<dbReference type="GO" id="GO:0005886">
    <property type="term" value="C:plasma membrane"/>
    <property type="evidence" value="ECO:0007669"/>
    <property type="project" value="UniProtKB-SubCell"/>
</dbReference>
<dbReference type="GO" id="GO:0046428">
    <property type="term" value="F:1,4-dihydroxy-2-naphthoate polyprenyltransferase activity"/>
    <property type="evidence" value="ECO:0007669"/>
    <property type="project" value="UniProtKB-UniRule"/>
</dbReference>
<comment type="subcellular location">
    <subcellularLocation>
        <location evidence="8">Cell membrane</location>
        <topology evidence="8">Multi-pass membrane protein</topology>
    </subcellularLocation>
    <subcellularLocation>
        <location evidence="1">Membrane</location>
        <topology evidence="1">Multi-pass membrane protein</topology>
    </subcellularLocation>
</comment>
<comment type="catalytic activity">
    <reaction evidence="8">
        <text>an all-trans-polyprenyl diphosphate + 1,4-dihydroxy-2-naphthoate + H(+) = a 2-demethylmenaquinol + CO2 + diphosphate</text>
        <dbReference type="Rhea" id="RHEA:26478"/>
        <dbReference type="Rhea" id="RHEA-COMP:9563"/>
        <dbReference type="Rhea" id="RHEA-COMP:9564"/>
        <dbReference type="ChEBI" id="CHEBI:11173"/>
        <dbReference type="ChEBI" id="CHEBI:15378"/>
        <dbReference type="ChEBI" id="CHEBI:16526"/>
        <dbReference type="ChEBI" id="CHEBI:33019"/>
        <dbReference type="ChEBI" id="CHEBI:55437"/>
        <dbReference type="ChEBI" id="CHEBI:58914"/>
        <dbReference type="EC" id="2.5.1.74"/>
    </reaction>
</comment>
<evidence type="ECO:0000256" key="5">
    <source>
        <dbReference type="ARBA" id="ARBA00022692"/>
    </source>
</evidence>
<evidence type="ECO:0000256" key="2">
    <source>
        <dbReference type="ARBA" id="ARBA00022428"/>
    </source>
</evidence>
<feature type="transmembrane region" description="Helical" evidence="8">
    <location>
        <begin position="276"/>
        <end position="297"/>
    </location>
</feature>
<feature type="transmembrane region" description="Helical" evidence="8">
    <location>
        <begin position="246"/>
        <end position="264"/>
    </location>
</feature>
<feature type="transmembrane region" description="Helical" evidence="8">
    <location>
        <begin position="37"/>
        <end position="56"/>
    </location>
</feature>
<feature type="transmembrane region" description="Helical" evidence="8">
    <location>
        <begin position="172"/>
        <end position="193"/>
    </location>
</feature>
<dbReference type="EC" id="2.5.1.74" evidence="8 9"/>
<evidence type="ECO:0000256" key="7">
    <source>
        <dbReference type="ARBA" id="ARBA00023136"/>
    </source>
</evidence>
<keyword evidence="7 8" id="KW-0472">Membrane</keyword>
<dbReference type="InterPro" id="IPR000537">
    <property type="entry name" value="UbiA_prenyltransferase"/>
</dbReference>
<dbReference type="RefSeq" id="WP_201917957.1">
    <property type="nucleotide sequence ID" value="NZ_JAERQG010000001.1"/>
</dbReference>
<evidence type="ECO:0000256" key="4">
    <source>
        <dbReference type="ARBA" id="ARBA00022679"/>
    </source>
</evidence>
<keyword evidence="11" id="KW-1185">Reference proteome</keyword>
<evidence type="ECO:0000256" key="8">
    <source>
        <dbReference type="HAMAP-Rule" id="MF_01937"/>
    </source>
</evidence>
<keyword evidence="5 8" id="KW-0812">Transmembrane</keyword>
<comment type="similarity">
    <text evidence="8">Belongs to the MenA family. Type 1 subfamily.</text>
</comment>
<dbReference type="InterPro" id="IPR044878">
    <property type="entry name" value="UbiA_sf"/>
</dbReference>
<organism evidence="10 11">
    <name type="scientific">Marivirga atlantica</name>
    <dbReference type="NCBI Taxonomy" id="1548457"/>
    <lineage>
        <taxon>Bacteria</taxon>
        <taxon>Pseudomonadati</taxon>
        <taxon>Bacteroidota</taxon>
        <taxon>Cytophagia</taxon>
        <taxon>Cytophagales</taxon>
        <taxon>Marivirgaceae</taxon>
        <taxon>Marivirga</taxon>
    </lineage>
</organism>
<dbReference type="InterPro" id="IPR004657">
    <property type="entry name" value="MenA"/>
</dbReference>
<feature type="transmembrane region" description="Helical" evidence="8">
    <location>
        <begin position="142"/>
        <end position="166"/>
    </location>
</feature>
<protein>
    <recommendedName>
        <fullName evidence="8 9">1,4-dihydroxy-2-naphthoate octaprenyltransferase</fullName>
        <shortName evidence="8">DHNA-octaprenyltransferase</shortName>
        <ecNumber evidence="8 9">2.5.1.74</ecNumber>
    </recommendedName>
</protein>
<dbReference type="HAMAP" id="MF_01937">
    <property type="entry name" value="MenA_1"/>
    <property type="match status" value="1"/>
</dbReference>
<comment type="function">
    <text evidence="8">Conversion of 1,4-dihydroxy-2-naphthoate (DHNA) to demethylmenaquinone (DMK).</text>
</comment>
<comment type="pathway">
    <text evidence="8">Quinol/quinone metabolism; menaquinone biosynthesis; menaquinol from 1,4-dihydroxy-2-naphthoate: step 1/2.</text>
</comment>
<dbReference type="PIRSF" id="PIRSF005355">
    <property type="entry name" value="UBIAD1"/>
    <property type="match status" value="1"/>
</dbReference>
<feature type="transmembrane region" description="Helical" evidence="8">
    <location>
        <begin position="116"/>
        <end position="135"/>
    </location>
</feature>
<dbReference type="Proteomes" id="UP000642920">
    <property type="component" value="Unassembled WGS sequence"/>
</dbReference>
<evidence type="ECO:0000256" key="1">
    <source>
        <dbReference type="ARBA" id="ARBA00004141"/>
    </source>
</evidence>
<sequence>MLKHWIAAFRFRTLPLALACIGMGSFLAAYYDVFDLTVCLLSLSTTLCLQILSNLANDYGDTIHGADSADREGPKRSVQQGHISQQQMKNAIIVFSALSFINGISLLIVALEFGSIAFYSFLAMGIMAIFAAIAYTNGKRPYGYLGLGDFFVFLFFGVVGVCGTYILHSGHFNMLILFPAISCGLLATGVLNVNNIRDIKSDEKAGKRSIPVRLGRSKAKIYHFSLIATAWISIVVFLWLNDGGNSKYLVLLSLPLFVFHLLRLSRAKTSTEIDPLLKQLALSTLFFVVAFGFGIILA</sequence>
<feature type="transmembrane region" description="Helical" evidence="8">
    <location>
        <begin position="12"/>
        <end position="31"/>
    </location>
</feature>
<dbReference type="GO" id="GO:0042371">
    <property type="term" value="P:vitamin K biosynthetic process"/>
    <property type="evidence" value="ECO:0007669"/>
    <property type="project" value="TreeGrafter"/>
</dbReference>
<feature type="transmembrane region" description="Helical" evidence="8">
    <location>
        <begin position="221"/>
        <end position="240"/>
    </location>
</feature>
<proteinExistence type="inferred from homology"/>